<protein>
    <submittedName>
        <fullName evidence="2">(African queen) hypothetical protein</fullName>
    </submittedName>
</protein>
<organism evidence="2 3">
    <name type="scientific">Danaus chrysippus</name>
    <name type="common">African queen</name>
    <dbReference type="NCBI Taxonomy" id="151541"/>
    <lineage>
        <taxon>Eukaryota</taxon>
        <taxon>Metazoa</taxon>
        <taxon>Ecdysozoa</taxon>
        <taxon>Arthropoda</taxon>
        <taxon>Hexapoda</taxon>
        <taxon>Insecta</taxon>
        <taxon>Pterygota</taxon>
        <taxon>Neoptera</taxon>
        <taxon>Endopterygota</taxon>
        <taxon>Lepidoptera</taxon>
        <taxon>Glossata</taxon>
        <taxon>Ditrysia</taxon>
        <taxon>Papilionoidea</taxon>
        <taxon>Nymphalidae</taxon>
        <taxon>Danainae</taxon>
        <taxon>Danaini</taxon>
        <taxon>Danaina</taxon>
        <taxon>Danaus</taxon>
        <taxon>Anosia</taxon>
    </lineage>
</organism>
<dbReference type="EMBL" id="CAKASE010000083">
    <property type="protein sequence ID" value="CAG9585663.1"/>
    <property type="molecule type" value="Genomic_DNA"/>
</dbReference>
<comment type="caution">
    <text evidence="2">The sequence shown here is derived from an EMBL/GenBank/DDBJ whole genome shotgun (WGS) entry which is preliminary data.</text>
</comment>
<proteinExistence type="predicted"/>
<name>A0A8J2VXN7_9NEOP</name>
<accession>A0A8J2VXN7</accession>
<dbReference type="Proteomes" id="UP000789524">
    <property type="component" value="Unassembled WGS sequence"/>
</dbReference>
<keyword evidence="3" id="KW-1185">Reference proteome</keyword>
<reference evidence="2" key="1">
    <citation type="submission" date="2021-09" db="EMBL/GenBank/DDBJ databases">
        <authorList>
            <person name="Martin H S."/>
        </authorList>
    </citation>
    <scope>NUCLEOTIDE SEQUENCE</scope>
</reference>
<gene>
    <name evidence="2" type="ORF">DCHRY22_LOCUS16026</name>
</gene>
<evidence type="ECO:0000313" key="2">
    <source>
        <dbReference type="EMBL" id="CAG9585663.1"/>
    </source>
</evidence>
<evidence type="ECO:0000256" key="1">
    <source>
        <dbReference type="SAM" id="MobiDB-lite"/>
    </source>
</evidence>
<evidence type="ECO:0000313" key="3">
    <source>
        <dbReference type="Proteomes" id="UP000789524"/>
    </source>
</evidence>
<dbReference type="AlphaFoldDB" id="A0A8J2VXN7"/>
<sequence length="125" mass="13298">MPELRGGGLSVCRGQVKVADLVPMSLRGDKGNTYKSVLNPGAGNPGGAGSGIARDRKLNGTSRSRNWQSLVVLHVSLDDVPILPFSCSQLVVVGVSGYRLKIDRDSITGISIGGKEREEQLPRTR</sequence>
<feature type="region of interest" description="Disordered" evidence="1">
    <location>
        <begin position="35"/>
        <end position="59"/>
    </location>
</feature>